<evidence type="ECO:0000256" key="3">
    <source>
        <dbReference type="ARBA" id="ARBA00022722"/>
    </source>
</evidence>
<dbReference type="Pfam" id="PF01850">
    <property type="entry name" value="PIN"/>
    <property type="match status" value="1"/>
</dbReference>
<comment type="cofactor">
    <cofactor evidence="1 8">
        <name>Mg(2+)</name>
        <dbReference type="ChEBI" id="CHEBI:18420"/>
    </cofactor>
</comment>
<proteinExistence type="inferred from homology"/>
<dbReference type="HAMAP" id="MF_00265">
    <property type="entry name" value="VapC_Nob1"/>
    <property type="match status" value="1"/>
</dbReference>
<feature type="binding site" evidence="8">
    <location>
        <position position="104"/>
    </location>
    <ligand>
        <name>Mg(2+)</name>
        <dbReference type="ChEBI" id="CHEBI:18420"/>
    </ligand>
</feature>
<keyword evidence="4 8" id="KW-0479">Metal-binding</keyword>
<keyword evidence="11" id="KW-1185">Reference proteome</keyword>
<accession>A0A1Y6D2T9</accession>
<dbReference type="GO" id="GO:0090729">
    <property type="term" value="F:toxin activity"/>
    <property type="evidence" value="ECO:0007669"/>
    <property type="project" value="UniProtKB-KW"/>
</dbReference>
<dbReference type="AlphaFoldDB" id="A0A1Y6D2T9"/>
<dbReference type="PANTHER" id="PTHR33653:SF1">
    <property type="entry name" value="RIBONUCLEASE VAPC2"/>
    <property type="match status" value="1"/>
</dbReference>
<dbReference type="InterPro" id="IPR029060">
    <property type="entry name" value="PIN-like_dom_sf"/>
</dbReference>
<dbReference type="PANTHER" id="PTHR33653">
    <property type="entry name" value="RIBONUCLEASE VAPC2"/>
    <property type="match status" value="1"/>
</dbReference>
<sequence length="140" mass="15937">MFLIDTNVVSEIRKGRRANIGVQKFFDEAERNDALCFLSVVTIGELRRGVELVKHRGDIQQTIVLESWLESVREEYADRILDFTEEIAMTWGKLMVPHPENAIDKQIAATAFHRGLTVITRNIDDFASSGIPVINPFLHN</sequence>
<evidence type="ECO:0000256" key="5">
    <source>
        <dbReference type="ARBA" id="ARBA00022801"/>
    </source>
</evidence>
<keyword evidence="6 8" id="KW-0460">Magnesium</keyword>
<dbReference type="RefSeq" id="WP_085212627.1">
    <property type="nucleotide sequence ID" value="NZ_FXAM01000001.1"/>
</dbReference>
<comment type="function">
    <text evidence="8">Toxic component of a toxin-antitoxin (TA) system. An RNase.</text>
</comment>
<protein>
    <recommendedName>
        <fullName evidence="8">Ribonuclease VapC</fullName>
        <shortName evidence="8">RNase VapC</shortName>
        <ecNumber evidence="8">3.1.-.-</ecNumber>
    </recommendedName>
    <alternativeName>
        <fullName evidence="8">Toxin VapC</fullName>
    </alternativeName>
</protein>
<dbReference type="CDD" id="cd18746">
    <property type="entry name" value="PIN_VapC4-5_FitB-like"/>
    <property type="match status" value="1"/>
</dbReference>
<evidence type="ECO:0000256" key="6">
    <source>
        <dbReference type="ARBA" id="ARBA00022842"/>
    </source>
</evidence>
<dbReference type="InterPro" id="IPR050556">
    <property type="entry name" value="Type_II_TA_system_RNase"/>
</dbReference>
<dbReference type="GO" id="GO:0000287">
    <property type="term" value="F:magnesium ion binding"/>
    <property type="evidence" value="ECO:0007669"/>
    <property type="project" value="UniProtKB-UniRule"/>
</dbReference>
<keyword evidence="3 8" id="KW-0540">Nuclease</keyword>
<dbReference type="InterPro" id="IPR002716">
    <property type="entry name" value="PIN_dom"/>
</dbReference>
<dbReference type="STRING" id="1760988.SAMN02949497_2208"/>
<evidence type="ECO:0000256" key="2">
    <source>
        <dbReference type="ARBA" id="ARBA00022649"/>
    </source>
</evidence>
<dbReference type="OrthoDB" id="9804823at2"/>
<evidence type="ECO:0000256" key="7">
    <source>
        <dbReference type="ARBA" id="ARBA00038093"/>
    </source>
</evidence>
<comment type="similarity">
    <text evidence="7 8">Belongs to the PINc/VapC protein family.</text>
</comment>
<feature type="domain" description="PIN" evidence="9">
    <location>
        <begin position="3"/>
        <end position="124"/>
    </location>
</feature>
<dbReference type="GO" id="GO:0004540">
    <property type="term" value="F:RNA nuclease activity"/>
    <property type="evidence" value="ECO:0007669"/>
    <property type="project" value="InterPro"/>
</dbReference>
<keyword evidence="2 8" id="KW-1277">Toxin-antitoxin system</keyword>
<feature type="binding site" evidence="8">
    <location>
        <position position="5"/>
    </location>
    <ligand>
        <name>Mg(2+)</name>
        <dbReference type="ChEBI" id="CHEBI:18420"/>
    </ligand>
</feature>
<gene>
    <name evidence="8" type="primary">vapC</name>
    <name evidence="10" type="ORF">SAMN02949497_2208</name>
</gene>
<evidence type="ECO:0000259" key="9">
    <source>
        <dbReference type="Pfam" id="PF01850"/>
    </source>
</evidence>
<dbReference type="EC" id="3.1.-.-" evidence="8"/>
<dbReference type="Gene3D" id="3.40.50.1010">
    <property type="entry name" value="5'-nuclease"/>
    <property type="match status" value="1"/>
</dbReference>
<evidence type="ECO:0000313" key="10">
    <source>
        <dbReference type="EMBL" id="SMF94872.1"/>
    </source>
</evidence>
<evidence type="ECO:0000256" key="4">
    <source>
        <dbReference type="ARBA" id="ARBA00022723"/>
    </source>
</evidence>
<evidence type="ECO:0000313" key="11">
    <source>
        <dbReference type="Proteomes" id="UP000192923"/>
    </source>
</evidence>
<keyword evidence="8" id="KW-0800">Toxin</keyword>
<dbReference type="SUPFAM" id="SSF88723">
    <property type="entry name" value="PIN domain-like"/>
    <property type="match status" value="1"/>
</dbReference>
<evidence type="ECO:0000256" key="1">
    <source>
        <dbReference type="ARBA" id="ARBA00001946"/>
    </source>
</evidence>
<keyword evidence="5 8" id="KW-0378">Hydrolase</keyword>
<evidence type="ECO:0000256" key="8">
    <source>
        <dbReference type="HAMAP-Rule" id="MF_00265"/>
    </source>
</evidence>
<dbReference type="Proteomes" id="UP000192923">
    <property type="component" value="Unassembled WGS sequence"/>
</dbReference>
<reference evidence="10 11" key="1">
    <citation type="submission" date="2016-12" db="EMBL/GenBank/DDBJ databases">
        <authorList>
            <person name="Song W.-J."/>
            <person name="Kurnit D.M."/>
        </authorList>
    </citation>
    <scope>NUCLEOTIDE SEQUENCE [LARGE SCALE GENOMIC DNA]</scope>
    <source>
        <strain evidence="10 11">175</strain>
    </source>
</reference>
<organism evidence="10 11">
    <name type="scientific">Methylomagnum ishizawai</name>
    <dbReference type="NCBI Taxonomy" id="1760988"/>
    <lineage>
        <taxon>Bacteria</taxon>
        <taxon>Pseudomonadati</taxon>
        <taxon>Pseudomonadota</taxon>
        <taxon>Gammaproteobacteria</taxon>
        <taxon>Methylococcales</taxon>
        <taxon>Methylococcaceae</taxon>
        <taxon>Methylomagnum</taxon>
    </lineage>
</organism>
<dbReference type="EMBL" id="FXAM01000001">
    <property type="protein sequence ID" value="SMF94872.1"/>
    <property type="molecule type" value="Genomic_DNA"/>
</dbReference>
<dbReference type="InterPro" id="IPR022907">
    <property type="entry name" value="VapC_family"/>
</dbReference>
<name>A0A1Y6D2T9_9GAMM</name>
<dbReference type="GO" id="GO:0016787">
    <property type="term" value="F:hydrolase activity"/>
    <property type="evidence" value="ECO:0007669"/>
    <property type="project" value="UniProtKB-KW"/>
</dbReference>